<comment type="similarity">
    <text evidence="1 6">Belongs to the nicotianamine synthase (NAS)-like family.</text>
</comment>
<dbReference type="Proteomes" id="UP001642487">
    <property type="component" value="Chromosome 2"/>
</dbReference>
<evidence type="ECO:0000256" key="5">
    <source>
        <dbReference type="ARBA" id="ARBA00049391"/>
    </source>
</evidence>
<sequence length="328" mass="36208">MEFEEASLLQKVCALYNQISSLASLEPSKNVDTLFTQLVLTCSPPAPGLDIASLSQQLQAMRAHLIRLCAKAEALLELHFSSILASSFDNPISNLSIFPYYSNYLKLSLLEFDILRSHCRHVPATVAFLGSGPLPLSSIVMASIHLKGTIFHNFDIDPAANTMASQLVCSDPDLSQRMIFHTTDVMEVTKGLKDYEVVFLAALVGLEEEEKGRVLRHLGKHMAAGAYLMLRSAHGARAFLYPVVDICNVEASGFEILSVFHPTDEVINSVVIARKKLVFDRNSIEDEDEDDDEDDEKRGILVNTSSILLPEKCSGFNGFSPMIEEQLS</sequence>
<dbReference type="InterPro" id="IPR029063">
    <property type="entry name" value="SAM-dependent_MTases_sf"/>
</dbReference>
<evidence type="ECO:0000256" key="4">
    <source>
        <dbReference type="ARBA" id="ARBA00022691"/>
    </source>
</evidence>
<proteinExistence type="inferred from homology"/>
<evidence type="ECO:0000256" key="3">
    <source>
        <dbReference type="ARBA" id="ARBA00022679"/>
    </source>
</evidence>
<evidence type="ECO:0000256" key="2">
    <source>
        <dbReference type="ARBA" id="ARBA00012675"/>
    </source>
</evidence>
<comment type="catalytic activity">
    <reaction evidence="5 6">
        <text>3 S-adenosyl-L-methionine = nicotianamine + 3 S-methyl-5'-thioadenosine + 3 H(+)</text>
        <dbReference type="Rhea" id="RHEA:16481"/>
        <dbReference type="ChEBI" id="CHEBI:15378"/>
        <dbReference type="ChEBI" id="CHEBI:17509"/>
        <dbReference type="ChEBI" id="CHEBI:58249"/>
        <dbReference type="ChEBI" id="CHEBI:59789"/>
        <dbReference type="EC" id="2.5.1.43"/>
    </reaction>
</comment>
<reference evidence="7 8" key="1">
    <citation type="submission" date="2024-03" db="EMBL/GenBank/DDBJ databases">
        <authorList>
            <person name="Gkanogiannis A."/>
            <person name="Becerra Lopez-Lavalle L."/>
        </authorList>
    </citation>
    <scope>NUCLEOTIDE SEQUENCE [LARGE SCALE GENOMIC DNA]</scope>
</reference>
<dbReference type="EC" id="2.5.1.43" evidence="2 6"/>
<organism evidence="7 8">
    <name type="scientific">Citrullus colocynthis</name>
    <name type="common">colocynth</name>
    <dbReference type="NCBI Taxonomy" id="252529"/>
    <lineage>
        <taxon>Eukaryota</taxon>
        <taxon>Viridiplantae</taxon>
        <taxon>Streptophyta</taxon>
        <taxon>Embryophyta</taxon>
        <taxon>Tracheophyta</taxon>
        <taxon>Spermatophyta</taxon>
        <taxon>Magnoliopsida</taxon>
        <taxon>eudicotyledons</taxon>
        <taxon>Gunneridae</taxon>
        <taxon>Pentapetalae</taxon>
        <taxon>rosids</taxon>
        <taxon>fabids</taxon>
        <taxon>Cucurbitales</taxon>
        <taxon>Cucurbitaceae</taxon>
        <taxon>Benincaseae</taxon>
        <taxon>Citrullus</taxon>
    </lineage>
</organism>
<evidence type="ECO:0000313" key="7">
    <source>
        <dbReference type="EMBL" id="CAK9315030.1"/>
    </source>
</evidence>
<evidence type="ECO:0000313" key="8">
    <source>
        <dbReference type="Proteomes" id="UP001642487"/>
    </source>
</evidence>
<evidence type="ECO:0000256" key="1">
    <source>
        <dbReference type="ARBA" id="ARBA00007009"/>
    </source>
</evidence>
<accession>A0ABP0Y3L7</accession>
<dbReference type="Gene3D" id="3.40.50.150">
    <property type="entry name" value="Vaccinia Virus protein VP39"/>
    <property type="match status" value="1"/>
</dbReference>
<evidence type="ECO:0000256" key="6">
    <source>
        <dbReference type="RuleBase" id="RU368095"/>
    </source>
</evidence>
<keyword evidence="3 6" id="KW-0808">Transferase</keyword>
<name>A0ABP0Y3L7_9ROSI</name>
<dbReference type="EMBL" id="OZ021736">
    <property type="protein sequence ID" value="CAK9315030.1"/>
    <property type="molecule type" value="Genomic_DNA"/>
</dbReference>
<comment type="function">
    <text evidence="6">Synthesizes nicotianamine, a polyamine which serves as a sensor for the physiological iron status within the plant, and/or might be involved in the transport of iron.</text>
</comment>
<dbReference type="PANTHER" id="PTHR32266:SF12">
    <property type="entry name" value="NICOTIANAMINE SYNTHASE 3"/>
    <property type="match status" value="1"/>
</dbReference>
<keyword evidence="4 6" id="KW-0949">S-adenosyl-L-methionine</keyword>
<dbReference type="InterPro" id="IPR004298">
    <property type="entry name" value="Nicotian_synth"/>
</dbReference>
<keyword evidence="8" id="KW-1185">Reference proteome</keyword>
<dbReference type="Pfam" id="PF03059">
    <property type="entry name" value="NAS"/>
    <property type="match status" value="1"/>
</dbReference>
<protein>
    <recommendedName>
        <fullName evidence="2 6">Nicotianamine synthase</fullName>
        <ecNumber evidence="2 6">2.5.1.43</ecNumber>
    </recommendedName>
</protein>
<dbReference type="PROSITE" id="PS51142">
    <property type="entry name" value="NAS"/>
    <property type="match status" value="1"/>
</dbReference>
<gene>
    <name evidence="7" type="ORF">CITCOLO1_LOCUS6810</name>
</gene>
<dbReference type="PANTHER" id="PTHR32266">
    <property type="entry name" value="NICOTIANAMINE SYNTHASE 3"/>
    <property type="match status" value="1"/>
</dbReference>